<accession>A0A923N474</accession>
<sequence length="59" mass="6237">MQAQSNSTLVGTAGGTFLSIVPNILSEDVVKTVILAAVGAIVSFAISLLLKWLTKKHRK</sequence>
<organism evidence="2 3">
    <name type="scientific">Flavobacterium muglaense</name>
    <dbReference type="NCBI Taxonomy" id="2764716"/>
    <lineage>
        <taxon>Bacteria</taxon>
        <taxon>Pseudomonadati</taxon>
        <taxon>Bacteroidota</taxon>
        <taxon>Flavobacteriia</taxon>
        <taxon>Flavobacteriales</taxon>
        <taxon>Flavobacteriaceae</taxon>
        <taxon>Flavobacterium</taxon>
    </lineage>
</organism>
<dbReference type="AlphaFoldDB" id="A0A923N474"/>
<keyword evidence="3" id="KW-1185">Reference proteome</keyword>
<dbReference type="Proteomes" id="UP000641454">
    <property type="component" value="Unassembled WGS sequence"/>
</dbReference>
<evidence type="ECO:0000313" key="2">
    <source>
        <dbReference type="EMBL" id="MBC5845333.1"/>
    </source>
</evidence>
<protein>
    <recommendedName>
        <fullName evidence="4">Holin</fullName>
    </recommendedName>
</protein>
<gene>
    <name evidence="2" type="ORF">H8R25_12905</name>
</gene>
<proteinExistence type="predicted"/>
<feature type="transmembrane region" description="Helical" evidence="1">
    <location>
        <begin position="33"/>
        <end position="53"/>
    </location>
</feature>
<dbReference type="RefSeq" id="WP_187019735.1">
    <property type="nucleotide sequence ID" value="NZ_JACRUK010000036.1"/>
</dbReference>
<evidence type="ECO:0008006" key="4">
    <source>
        <dbReference type="Google" id="ProtNLM"/>
    </source>
</evidence>
<name>A0A923N474_9FLAO</name>
<evidence type="ECO:0000313" key="3">
    <source>
        <dbReference type="Proteomes" id="UP000641454"/>
    </source>
</evidence>
<comment type="caution">
    <text evidence="2">The sequence shown here is derived from an EMBL/GenBank/DDBJ whole genome shotgun (WGS) entry which is preliminary data.</text>
</comment>
<keyword evidence="1" id="KW-1133">Transmembrane helix</keyword>
<keyword evidence="1" id="KW-0472">Membrane</keyword>
<keyword evidence="1" id="KW-0812">Transmembrane</keyword>
<evidence type="ECO:0000256" key="1">
    <source>
        <dbReference type="SAM" id="Phobius"/>
    </source>
</evidence>
<reference evidence="2 3" key="1">
    <citation type="submission" date="2020-08" db="EMBL/GenBank/DDBJ databases">
        <title>Description of novel Flavobacterium F-392 isolate.</title>
        <authorList>
            <person name="Saticioglu I.B."/>
            <person name="Duman M."/>
            <person name="Altun S."/>
        </authorList>
    </citation>
    <scope>NUCLEOTIDE SEQUENCE [LARGE SCALE GENOMIC DNA]</scope>
    <source>
        <strain evidence="2 3">F-392</strain>
    </source>
</reference>
<dbReference type="EMBL" id="JACRUL010000035">
    <property type="protein sequence ID" value="MBC5845333.1"/>
    <property type="molecule type" value="Genomic_DNA"/>
</dbReference>